<evidence type="ECO:0008006" key="3">
    <source>
        <dbReference type="Google" id="ProtNLM"/>
    </source>
</evidence>
<keyword evidence="2" id="KW-1185">Reference proteome</keyword>
<dbReference type="InterPro" id="IPR011008">
    <property type="entry name" value="Dimeric_a/b-barrel"/>
</dbReference>
<protein>
    <recommendedName>
        <fullName evidence="3">EthD domain-containing protein</fullName>
    </recommendedName>
</protein>
<dbReference type="AlphaFoldDB" id="A0A5B0X7J0"/>
<evidence type="ECO:0000313" key="1">
    <source>
        <dbReference type="EMBL" id="KAA1194427.1"/>
    </source>
</evidence>
<name>A0A5B0X7J0_9GAMM</name>
<dbReference type="EMBL" id="VTUX01000001">
    <property type="protein sequence ID" value="KAA1194427.1"/>
    <property type="molecule type" value="Genomic_DNA"/>
</dbReference>
<dbReference type="Proteomes" id="UP000323708">
    <property type="component" value="Unassembled WGS sequence"/>
</dbReference>
<dbReference type="SUPFAM" id="SSF54909">
    <property type="entry name" value="Dimeric alpha+beta barrel"/>
    <property type="match status" value="1"/>
</dbReference>
<evidence type="ECO:0000313" key="2">
    <source>
        <dbReference type="Proteomes" id="UP000323708"/>
    </source>
</evidence>
<reference evidence="1 2" key="1">
    <citation type="submission" date="2019-09" db="EMBL/GenBank/DDBJ databases">
        <authorList>
            <person name="Chen X.-Y."/>
        </authorList>
    </citation>
    <scope>NUCLEOTIDE SEQUENCE [LARGE SCALE GENOMIC DNA]</scope>
    <source>
        <strain evidence="1 2">NY5</strain>
    </source>
</reference>
<gene>
    <name evidence="1" type="ORF">F0M18_03055</name>
</gene>
<proteinExistence type="predicted"/>
<comment type="caution">
    <text evidence="1">The sequence shown here is derived from an EMBL/GenBank/DDBJ whole genome shotgun (WGS) entry which is preliminary data.</text>
</comment>
<accession>A0A5B0X7J0</accession>
<sequence>MEKLIYPLWKRDTLDADDFRDRLLGSADTLVSVAGVRGARLAVADSAVAAGASRRMAATDPLPDAMVSVWLDAAAQQRGAVEEVLARESARHSCYLVTESEPIANTAHPAEVGERLHGMCHVVFLQRPPRLTEAEWLVNWQQRHTPVAIATQSTFGYRQNVIVRGLSYAAPGLDAMIEEYFPPEAMASDYAFYAVDEGDDAGLAERSTAMIESCARFIDFDRIDVIPMSEYLLKPLA</sequence>
<organism evidence="1 2">
    <name type="scientific">Pseudohalioglobus sediminis</name>
    <dbReference type="NCBI Taxonomy" id="2606449"/>
    <lineage>
        <taxon>Bacteria</taxon>
        <taxon>Pseudomonadati</taxon>
        <taxon>Pseudomonadota</taxon>
        <taxon>Gammaproteobacteria</taxon>
        <taxon>Cellvibrionales</taxon>
        <taxon>Halieaceae</taxon>
        <taxon>Pseudohalioglobus</taxon>
    </lineage>
</organism>
<dbReference type="RefSeq" id="WP_149609896.1">
    <property type="nucleotide sequence ID" value="NZ_VTUX01000001.1"/>
</dbReference>